<dbReference type="RefSeq" id="WP_367768412.1">
    <property type="nucleotide sequence ID" value="NZ_JBFNXR010000017.1"/>
</dbReference>
<gene>
    <name evidence="1" type="ORF">ABUH87_01675</name>
</gene>
<name>A0ABV3R721_9SPHN</name>
<protein>
    <recommendedName>
        <fullName evidence="3">Polymer-forming protein</fullName>
    </recommendedName>
</protein>
<dbReference type="Proteomes" id="UP001556118">
    <property type="component" value="Unassembled WGS sequence"/>
</dbReference>
<evidence type="ECO:0008006" key="3">
    <source>
        <dbReference type="Google" id="ProtNLM"/>
    </source>
</evidence>
<dbReference type="InterPro" id="IPR044033">
    <property type="entry name" value="GpV-like_apex"/>
</dbReference>
<comment type="caution">
    <text evidence="1">The sequence shown here is derived from an EMBL/GenBank/DDBJ whole genome shotgun (WGS) entry which is preliminary data.</text>
</comment>
<organism evidence="1 2">
    <name type="scientific">Novosphingobium rhizovicinum</name>
    <dbReference type="NCBI Taxonomy" id="3228928"/>
    <lineage>
        <taxon>Bacteria</taxon>
        <taxon>Pseudomonadati</taxon>
        <taxon>Pseudomonadota</taxon>
        <taxon>Alphaproteobacteria</taxon>
        <taxon>Sphingomonadales</taxon>
        <taxon>Sphingomonadaceae</taxon>
        <taxon>Novosphingobium</taxon>
    </lineage>
</organism>
<evidence type="ECO:0000313" key="2">
    <source>
        <dbReference type="Proteomes" id="UP001556118"/>
    </source>
</evidence>
<dbReference type="EMBL" id="JBFNXR010000017">
    <property type="protein sequence ID" value="MEW9853891.1"/>
    <property type="molecule type" value="Genomic_DNA"/>
</dbReference>
<reference evidence="1 2" key="1">
    <citation type="submission" date="2024-06" db="EMBL/GenBank/DDBJ databases">
        <title>Novosphingobium rhizovicinus M1R2S20.</title>
        <authorList>
            <person name="Sun J.-Q."/>
        </authorList>
    </citation>
    <scope>NUCLEOTIDE SEQUENCE [LARGE SCALE GENOMIC DNA]</scope>
    <source>
        <strain evidence="1 2">M1R2S20</strain>
    </source>
</reference>
<proteinExistence type="predicted"/>
<accession>A0ABV3R721</accession>
<keyword evidence="2" id="KW-1185">Reference proteome</keyword>
<sequence length="38" mass="3977">MVEGKITATEDVLVGEISLNIHRHSEVQSGCAQTGAPV</sequence>
<dbReference type="Pfam" id="PF18946">
    <property type="entry name" value="Apex"/>
    <property type="match status" value="1"/>
</dbReference>
<evidence type="ECO:0000313" key="1">
    <source>
        <dbReference type="EMBL" id="MEW9853891.1"/>
    </source>
</evidence>